<organism evidence="1 2">
    <name type="scientific">Datura stramonium</name>
    <name type="common">Jimsonweed</name>
    <name type="synonym">Common thornapple</name>
    <dbReference type="NCBI Taxonomy" id="4076"/>
    <lineage>
        <taxon>Eukaryota</taxon>
        <taxon>Viridiplantae</taxon>
        <taxon>Streptophyta</taxon>
        <taxon>Embryophyta</taxon>
        <taxon>Tracheophyta</taxon>
        <taxon>Spermatophyta</taxon>
        <taxon>Magnoliopsida</taxon>
        <taxon>eudicotyledons</taxon>
        <taxon>Gunneridae</taxon>
        <taxon>Pentapetalae</taxon>
        <taxon>asterids</taxon>
        <taxon>lamiids</taxon>
        <taxon>Solanales</taxon>
        <taxon>Solanaceae</taxon>
        <taxon>Solanoideae</taxon>
        <taxon>Datureae</taxon>
        <taxon>Datura</taxon>
    </lineage>
</organism>
<name>A0ABS8SG15_DATST</name>
<proteinExistence type="predicted"/>
<comment type="caution">
    <text evidence="1">The sequence shown here is derived from an EMBL/GenBank/DDBJ whole genome shotgun (WGS) entry which is preliminary data.</text>
</comment>
<protein>
    <recommendedName>
        <fullName evidence="3">Protein FAR1-RELATED SEQUENCE</fullName>
    </recommendedName>
</protein>
<accession>A0ABS8SG15</accession>
<dbReference type="EMBL" id="JACEIK010000479">
    <property type="protein sequence ID" value="MCD7457807.1"/>
    <property type="molecule type" value="Genomic_DNA"/>
</dbReference>
<keyword evidence="2" id="KW-1185">Reference proteome</keyword>
<evidence type="ECO:0008006" key="3">
    <source>
        <dbReference type="Google" id="ProtNLM"/>
    </source>
</evidence>
<evidence type="ECO:0000313" key="2">
    <source>
        <dbReference type="Proteomes" id="UP000823775"/>
    </source>
</evidence>
<sequence length="205" mass="23383">MNGSMPIHMSFNYVIHLDEDGEADEEYNEVVESDEEHILGDEFEEYDVDRGPEDDFTEKDMVANPISGKRFRKKDSLFTFYKEYARLKGFFIVKRNSNKVDGGTASTRVAKRKKSSLIGAVNSTTQMKVEDQLDARQGETIHRSNMQANSGASLQLGASPMEQYSADSKRTEQRYVHWIDLRSDARGRGADKQMPEVEMHLQKGM</sequence>
<dbReference type="Proteomes" id="UP000823775">
    <property type="component" value="Unassembled WGS sequence"/>
</dbReference>
<reference evidence="1 2" key="1">
    <citation type="journal article" date="2021" name="BMC Genomics">
        <title>Datura genome reveals duplications of psychoactive alkaloid biosynthetic genes and high mutation rate following tissue culture.</title>
        <authorList>
            <person name="Rajewski A."/>
            <person name="Carter-House D."/>
            <person name="Stajich J."/>
            <person name="Litt A."/>
        </authorList>
    </citation>
    <scope>NUCLEOTIDE SEQUENCE [LARGE SCALE GENOMIC DNA]</scope>
    <source>
        <strain evidence="1">AR-01</strain>
    </source>
</reference>
<evidence type="ECO:0000313" key="1">
    <source>
        <dbReference type="EMBL" id="MCD7457807.1"/>
    </source>
</evidence>
<gene>
    <name evidence="1" type="ORF">HAX54_036246</name>
</gene>